<dbReference type="InterPro" id="IPR040898">
    <property type="entry name" value="CxC6"/>
</dbReference>
<feature type="domain" description="CxC6 like cysteine cluster associated with KDZ" evidence="3">
    <location>
        <begin position="286"/>
        <end position="350"/>
    </location>
</feature>
<dbReference type="InterPro" id="IPR041539">
    <property type="entry name" value="CxC5"/>
</dbReference>
<feature type="domain" description="CxC5 like cysteine cluster associated with KDZ" evidence="2">
    <location>
        <begin position="79"/>
        <end position="191"/>
    </location>
</feature>
<comment type="caution">
    <text evidence="4">The sequence shown here is derived from an EMBL/GenBank/DDBJ whole genome shotgun (WGS) entry which is preliminary data.</text>
</comment>
<evidence type="ECO:0000313" key="5">
    <source>
        <dbReference type="Proteomes" id="UP000230002"/>
    </source>
</evidence>
<protein>
    <recommendedName>
        <fullName evidence="6">CxC5 like cysteine cluster associated with KDZ domain-containing protein</fullName>
    </recommendedName>
</protein>
<evidence type="ECO:0000259" key="2">
    <source>
        <dbReference type="Pfam" id="PF18718"/>
    </source>
</evidence>
<feature type="region of interest" description="Disordered" evidence="1">
    <location>
        <begin position="377"/>
        <end position="415"/>
    </location>
</feature>
<dbReference type="AlphaFoldDB" id="A0A2G8S462"/>
<dbReference type="EMBL" id="AYKW01000023">
    <property type="protein sequence ID" value="PIL28517.1"/>
    <property type="molecule type" value="Genomic_DNA"/>
</dbReference>
<dbReference type="OrthoDB" id="2800707at2759"/>
<sequence length="600" mass="67602">MPHILTSSPRQREGIPALPGNIRNVLALSLGLSYEDVDALWAKTGDLLWPTSNTPQDNGVHHGLDAILSTTAPQFDLGAELLIAPTRHCIQGNCPQRGLPLGGNRKNYAGTLFTHGRGTLPIQITTLYCRGCKTTYRPNYYVSHADAPGAVRKYYEGVPKYIEVVQHSYVDEELLRHSASGDACAKIYNLSHGTIAAGTSSLTSDMVWNAFYLHALLLHHRRFNSVLELPHHGEQNERLAEALNARNEKMVGIGQPHWAHACDDCEKSVTIKTEEGATSGRISACVMDGVCIGHPRCQVYHCTERLRSPRDRHCPTHRALDTVCAIVGCEEPCTDGKRTCSEPDHRSVEEDRQRQGHALFELRRRLEARHMASSIRGLTAEDARMLDDDDTDMDEPPTSSNVAGKEPKSRQAKVKTTLTRRWTHNEQLLVRPCGVIVSRCTFFEAESLPNERLFINATFPRHFPRALPSFLFFDNNCQLLAHLVNVQDDHLLRMGFPVDVFHAVKKHAEDDEYCQEHCNPAGFPELLDKDEEWIFNSSVCEQINVWVGKFLPIVREMSEVHFNFLLDEMMSTHNELRVAILQARGRRPRLVPVEELMLPV</sequence>
<keyword evidence="5" id="KW-1185">Reference proteome</keyword>
<name>A0A2G8S462_9APHY</name>
<evidence type="ECO:0000256" key="1">
    <source>
        <dbReference type="SAM" id="MobiDB-lite"/>
    </source>
</evidence>
<dbReference type="STRING" id="1077348.A0A2G8S462"/>
<dbReference type="Pfam" id="PF18718">
    <property type="entry name" value="CxC5"/>
    <property type="match status" value="1"/>
</dbReference>
<organism evidence="4 5">
    <name type="scientific">Ganoderma sinense ZZ0214-1</name>
    <dbReference type="NCBI Taxonomy" id="1077348"/>
    <lineage>
        <taxon>Eukaryota</taxon>
        <taxon>Fungi</taxon>
        <taxon>Dikarya</taxon>
        <taxon>Basidiomycota</taxon>
        <taxon>Agaricomycotina</taxon>
        <taxon>Agaricomycetes</taxon>
        <taxon>Polyporales</taxon>
        <taxon>Polyporaceae</taxon>
        <taxon>Ganoderma</taxon>
    </lineage>
</organism>
<evidence type="ECO:0000259" key="3">
    <source>
        <dbReference type="Pfam" id="PF18721"/>
    </source>
</evidence>
<gene>
    <name evidence="4" type="ORF">GSI_08555</name>
</gene>
<dbReference type="Proteomes" id="UP000230002">
    <property type="component" value="Unassembled WGS sequence"/>
</dbReference>
<dbReference type="Pfam" id="PF18721">
    <property type="entry name" value="CxC6"/>
    <property type="match status" value="1"/>
</dbReference>
<accession>A0A2G8S462</accession>
<reference evidence="4 5" key="1">
    <citation type="journal article" date="2015" name="Sci. Rep.">
        <title>Chromosome-level genome map provides insights into diverse defense mechanisms in the medicinal fungus Ganoderma sinense.</title>
        <authorList>
            <person name="Zhu Y."/>
            <person name="Xu J."/>
            <person name="Sun C."/>
            <person name="Zhou S."/>
            <person name="Xu H."/>
            <person name="Nelson D.R."/>
            <person name="Qian J."/>
            <person name="Song J."/>
            <person name="Luo H."/>
            <person name="Xiang L."/>
            <person name="Li Y."/>
            <person name="Xu Z."/>
            <person name="Ji A."/>
            <person name="Wang L."/>
            <person name="Lu S."/>
            <person name="Hayward A."/>
            <person name="Sun W."/>
            <person name="Li X."/>
            <person name="Schwartz D.C."/>
            <person name="Wang Y."/>
            <person name="Chen S."/>
        </authorList>
    </citation>
    <scope>NUCLEOTIDE SEQUENCE [LARGE SCALE GENOMIC DNA]</scope>
    <source>
        <strain evidence="4 5">ZZ0214-1</strain>
    </source>
</reference>
<evidence type="ECO:0008006" key="6">
    <source>
        <dbReference type="Google" id="ProtNLM"/>
    </source>
</evidence>
<evidence type="ECO:0000313" key="4">
    <source>
        <dbReference type="EMBL" id="PIL28517.1"/>
    </source>
</evidence>
<proteinExistence type="predicted"/>